<dbReference type="InterPro" id="IPR003856">
    <property type="entry name" value="LPS_length_determ_N"/>
</dbReference>
<evidence type="ECO:0000256" key="6">
    <source>
        <dbReference type="ARBA" id="ARBA00022519"/>
    </source>
</evidence>
<dbReference type="PANTHER" id="PTHR32309:SF13">
    <property type="entry name" value="FERRIC ENTEROBACTIN TRANSPORT PROTEIN FEPE"/>
    <property type="match status" value="1"/>
</dbReference>
<feature type="transmembrane region" description="Helical" evidence="16">
    <location>
        <begin position="26"/>
        <end position="45"/>
    </location>
</feature>
<comment type="catalytic activity">
    <reaction evidence="15">
        <text>L-tyrosyl-[protein] + ATP = O-phospho-L-tyrosyl-[protein] + ADP + H(+)</text>
        <dbReference type="Rhea" id="RHEA:10596"/>
        <dbReference type="Rhea" id="RHEA-COMP:10136"/>
        <dbReference type="Rhea" id="RHEA-COMP:20101"/>
        <dbReference type="ChEBI" id="CHEBI:15378"/>
        <dbReference type="ChEBI" id="CHEBI:30616"/>
        <dbReference type="ChEBI" id="CHEBI:46858"/>
        <dbReference type="ChEBI" id="CHEBI:61978"/>
        <dbReference type="ChEBI" id="CHEBI:456216"/>
        <dbReference type="EC" id="2.7.10.2"/>
    </reaction>
</comment>
<dbReference type="SUPFAM" id="SSF52540">
    <property type="entry name" value="P-loop containing nucleoside triphosphate hydrolases"/>
    <property type="match status" value="1"/>
</dbReference>
<dbReference type="AlphaFoldDB" id="A0A1M4YED3"/>
<evidence type="ECO:0000256" key="3">
    <source>
        <dbReference type="ARBA" id="ARBA00008883"/>
    </source>
</evidence>
<organism evidence="20 21">
    <name type="scientific">Cnuella takakiae</name>
    <dbReference type="NCBI Taxonomy" id="1302690"/>
    <lineage>
        <taxon>Bacteria</taxon>
        <taxon>Pseudomonadati</taxon>
        <taxon>Bacteroidota</taxon>
        <taxon>Chitinophagia</taxon>
        <taxon>Chitinophagales</taxon>
        <taxon>Chitinophagaceae</taxon>
        <taxon>Cnuella</taxon>
    </lineage>
</organism>
<sequence length="775" mass="86000">MSAPKHTQEPQEENILSILQFRFAPYWPLFIILAIISGVASYLYLKYTPPVYSAYSTMMIKDEKRGVNESKMEESLDFYQSNKVVENEIVVLSSKGLMEKVISNLNLYTEIKEETQWGLRSAYNTSPVKVIAQNPADLKRTEEIDLSVNATTNVVTVDGKSYPMNKFVTTPFGVLKFTKNDKANAAPQGALKLFLYNPESLASSYANRVSIPPNPKSSTVLTLYFQDESAYRAKDVLNELMNVYTINGLSEKDALAANTLATIEKRLTFVAKDLDSIERTIQQYKSQKGIVDISEQGKEFLRTVSDNERQATSINMQVSTLDQIERYVTSRNNKDGVAPATLGLNDRGLTSLVERLAEAEANQIKLRQTMGENSPQVVATQNEIDRLRPAILDNVRNQKASLQASKGDLARTNGMYNSMLRSLPSQERELLEISRQQVIKNNVYAFLLQKREETALSSSSATPDGKIIDVAASSFSPVSPNKTIGYLAGLIIAFAIGIFVVLAKEILSGKILFRQDIEKYTQLPIVAEIISVKGNAGIVVNQPDKVYISEQFRHLRAAMGLYGRVVTRKKLLVTSSIPGEGKSFIADNLAMSLALSGKKVILVDADIRGPKTSSTFNLYQKAGLANYLHNEVSLEEVIYPGGHDNLNVLAAGFTDENPTELLLNGKLPELFGKLEKLYDYVIVDTSPVDPVTDAYVLSEFCDRTLFVVRHGHTPKAIVKILDENNKIKGLKSMAIVFNGVKKRGFLKSSFGYGYGFGYEYVYKKAGKEKAANKTV</sequence>
<dbReference type="CDD" id="cd05387">
    <property type="entry name" value="BY-kinase"/>
    <property type="match status" value="1"/>
</dbReference>
<dbReference type="GO" id="GO:0005886">
    <property type="term" value="C:plasma membrane"/>
    <property type="evidence" value="ECO:0007669"/>
    <property type="project" value="UniProtKB-SubCell"/>
</dbReference>
<evidence type="ECO:0000256" key="4">
    <source>
        <dbReference type="ARBA" id="ARBA00011903"/>
    </source>
</evidence>
<dbReference type="RefSeq" id="WP_073041434.1">
    <property type="nucleotide sequence ID" value="NZ_FQUO01000004.1"/>
</dbReference>
<dbReference type="Pfam" id="PF13807">
    <property type="entry name" value="GNVR"/>
    <property type="match status" value="1"/>
</dbReference>
<keyword evidence="5" id="KW-1003">Cell membrane</keyword>
<dbReference type="PANTHER" id="PTHR32309">
    <property type="entry name" value="TYROSINE-PROTEIN KINASE"/>
    <property type="match status" value="1"/>
</dbReference>
<dbReference type="Pfam" id="PF02706">
    <property type="entry name" value="Wzz"/>
    <property type="match status" value="1"/>
</dbReference>
<feature type="domain" description="Polysaccharide chain length determinant N-terminal" evidence="17">
    <location>
        <begin position="29"/>
        <end position="105"/>
    </location>
</feature>
<keyword evidence="12 16" id="KW-1133">Transmembrane helix</keyword>
<dbReference type="InterPro" id="IPR027417">
    <property type="entry name" value="P-loop_NTPase"/>
</dbReference>
<keyword evidence="7" id="KW-0808">Transferase</keyword>
<dbReference type="InterPro" id="IPR025669">
    <property type="entry name" value="AAA_dom"/>
</dbReference>
<keyword evidence="13 16" id="KW-0472">Membrane</keyword>
<protein>
    <recommendedName>
        <fullName evidence="4">non-specific protein-tyrosine kinase</fullName>
        <ecNumber evidence="4">2.7.10.2</ecNumber>
    </recommendedName>
</protein>
<keyword evidence="9" id="KW-0547">Nucleotide-binding</keyword>
<keyword evidence="11" id="KW-0067">ATP-binding</keyword>
<feature type="transmembrane region" description="Helical" evidence="16">
    <location>
        <begin position="484"/>
        <end position="503"/>
    </location>
</feature>
<comment type="subcellular location">
    <subcellularLocation>
        <location evidence="1">Cell inner membrane</location>
        <topology evidence="1">Multi-pass membrane protein</topology>
    </subcellularLocation>
</comment>
<evidence type="ECO:0000256" key="5">
    <source>
        <dbReference type="ARBA" id="ARBA00022475"/>
    </source>
</evidence>
<evidence type="ECO:0000256" key="14">
    <source>
        <dbReference type="ARBA" id="ARBA00023137"/>
    </source>
</evidence>
<evidence type="ECO:0000259" key="19">
    <source>
        <dbReference type="Pfam" id="PF13807"/>
    </source>
</evidence>
<keyword evidence="6" id="KW-0997">Cell inner membrane</keyword>
<keyword evidence="8 16" id="KW-0812">Transmembrane</keyword>
<evidence type="ECO:0000256" key="11">
    <source>
        <dbReference type="ARBA" id="ARBA00022840"/>
    </source>
</evidence>
<evidence type="ECO:0000256" key="10">
    <source>
        <dbReference type="ARBA" id="ARBA00022777"/>
    </source>
</evidence>
<evidence type="ECO:0000256" key="16">
    <source>
        <dbReference type="SAM" id="Phobius"/>
    </source>
</evidence>
<feature type="domain" description="Tyrosine-protein kinase G-rich" evidence="19">
    <location>
        <begin position="427"/>
        <end position="505"/>
    </location>
</feature>
<evidence type="ECO:0000313" key="20">
    <source>
        <dbReference type="EMBL" id="SHF03832.1"/>
    </source>
</evidence>
<dbReference type="Gene3D" id="3.40.50.300">
    <property type="entry name" value="P-loop containing nucleotide triphosphate hydrolases"/>
    <property type="match status" value="1"/>
</dbReference>
<keyword evidence="10" id="KW-0418">Kinase</keyword>
<comment type="similarity">
    <text evidence="3">Belongs to the etk/wzc family.</text>
</comment>
<evidence type="ECO:0000256" key="8">
    <source>
        <dbReference type="ARBA" id="ARBA00022692"/>
    </source>
</evidence>
<gene>
    <name evidence="20" type="ORF">SAMN05444008_104245</name>
</gene>
<evidence type="ECO:0000256" key="2">
    <source>
        <dbReference type="ARBA" id="ARBA00007316"/>
    </source>
</evidence>
<evidence type="ECO:0000256" key="12">
    <source>
        <dbReference type="ARBA" id="ARBA00022989"/>
    </source>
</evidence>
<evidence type="ECO:0000256" key="15">
    <source>
        <dbReference type="ARBA" id="ARBA00051245"/>
    </source>
</evidence>
<comment type="similarity">
    <text evidence="2">Belongs to the CpsD/CapB family.</text>
</comment>
<accession>A0A1M4YED3</accession>
<dbReference type="GO" id="GO:0004715">
    <property type="term" value="F:non-membrane spanning protein tyrosine kinase activity"/>
    <property type="evidence" value="ECO:0007669"/>
    <property type="project" value="UniProtKB-EC"/>
</dbReference>
<keyword evidence="21" id="KW-1185">Reference proteome</keyword>
<dbReference type="EMBL" id="FQUO01000004">
    <property type="protein sequence ID" value="SHF03832.1"/>
    <property type="molecule type" value="Genomic_DNA"/>
</dbReference>
<dbReference type="InterPro" id="IPR032807">
    <property type="entry name" value="GNVR"/>
</dbReference>
<dbReference type="Pfam" id="PF13614">
    <property type="entry name" value="AAA_31"/>
    <property type="match status" value="1"/>
</dbReference>
<dbReference type="OrthoDB" id="9794577at2"/>
<dbReference type="InterPro" id="IPR005702">
    <property type="entry name" value="Wzc-like_C"/>
</dbReference>
<evidence type="ECO:0000256" key="1">
    <source>
        <dbReference type="ARBA" id="ARBA00004429"/>
    </source>
</evidence>
<evidence type="ECO:0000313" key="21">
    <source>
        <dbReference type="Proteomes" id="UP000184368"/>
    </source>
</evidence>
<dbReference type="InterPro" id="IPR050445">
    <property type="entry name" value="Bact_polysacc_biosynth/exp"/>
</dbReference>
<evidence type="ECO:0000256" key="13">
    <source>
        <dbReference type="ARBA" id="ARBA00023136"/>
    </source>
</evidence>
<evidence type="ECO:0000256" key="7">
    <source>
        <dbReference type="ARBA" id="ARBA00022679"/>
    </source>
</evidence>
<proteinExistence type="inferred from homology"/>
<keyword evidence="14" id="KW-0829">Tyrosine-protein kinase</keyword>
<dbReference type="Proteomes" id="UP000184368">
    <property type="component" value="Unassembled WGS sequence"/>
</dbReference>
<evidence type="ECO:0000259" key="17">
    <source>
        <dbReference type="Pfam" id="PF02706"/>
    </source>
</evidence>
<reference evidence="20 21" key="1">
    <citation type="submission" date="2016-11" db="EMBL/GenBank/DDBJ databases">
        <authorList>
            <person name="Jaros S."/>
            <person name="Januszkiewicz K."/>
            <person name="Wedrychowicz H."/>
        </authorList>
    </citation>
    <scope>NUCLEOTIDE SEQUENCE [LARGE SCALE GENOMIC DNA]</scope>
    <source>
        <strain evidence="20 21">DSM 26897</strain>
    </source>
</reference>
<evidence type="ECO:0000259" key="18">
    <source>
        <dbReference type="Pfam" id="PF13614"/>
    </source>
</evidence>
<name>A0A1M4YED3_9BACT</name>
<dbReference type="NCBIfam" id="TIGR01007">
    <property type="entry name" value="eps_fam"/>
    <property type="match status" value="1"/>
</dbReference>
<dbReference type="GO" id="GO:0005524">
    <property type="term" value="F:ATP binding"/>
    <property type="evidence" value="ECO:0007669"/>
    <property type="project" value="UniProtKB-KW"/>
</dbReference>
<feature type="domain" description="AAA" evidence="18">
    <location>
        <begin position="579"/>
        <end position="688"/>
    </location>
</feature>
<dbReference type="EC" id="2.7.10.2" evidence="4"/>
<dbReference type="STRING" id="1302690.BUE76_15405"/>
<evidence type="ECO:0000256" key="9">
    <source>
        <dbReference type="ARBA" id="ARBA00022741"/>
    </source>
</evidence>